<feature type="domain" description="EGF-like" evidence="2">
    <location>
        <begin position="112"/>
        <end position="147"/>
    </location>
</feature>
<dbReference type="PROSITE" id="PS50026">
    <property type="entry name" value="EGF_3"/>
    <property type="match status" value="1"/>
</dbReference>
<keyword evidence="1" id="KW-1015">Disulfide bond</keyword>
<dbReference type="Pfam" id="PF00008">
    <property type="entry name" value="EGF"/>
    <property type="match status" value="1"/>
</dbReference>
<dbReference type="Proteomes" id="UP000749559">
    <property type="component" value="Unassembled WGS sequence"/>
</dbReference>
<dbReference type="PROSITE" id="PS01186">
    <property type="entry name" value="EGF_2"/>
    <property type="match status" value="1"/>
</dbReference>
<sequence>TIIFDCELSAELIAPDSVQFEFETGSNEKCKIPPGSIPSSGVSEDGEYYVKMEATYAQGRGNADKCQIKADVEETVVVATTPRRSIRFRVLPCRTSAEPMSFLPRPFGERLPFNPCLCKNRGECVRDEIGVRVDCKCQRGFTGARCELPTSQYSLPCNRPSRNPS</sequence>
<reference evidence="3" key="1">
    <citation type="submission" date="2022-03" db="EMBL/GenBank/DDBJ databases">
        <authorList>
            <person name="Martin C."/>
        </authorList>
    </citation>
    <scope>NUCLEOTIDE SEQUENCE</scope>
</reference>
<feature type="disulfide bond" evidence="1">
    <location>
        <begin position="137"/>
        <end position="146"/>
    </location>
</feature>
<evidence type="ECO:0000256" key="1">
    <source>
        <dbReference type="PROSITE-ProRule" id="PRU00076"/>
    </source>
</evidence>
<keyword evidence="1" id="KW-0245">EGF-like domain</keyword>
<evidence type="ECO:0000259" key="2">
    <source>
        <dbReference type="PROSITE" id="PS50026"/>
    </source>
</evidence>
<gene>
    <name evidence="3" type="ORF">OFUS_LOCUS5133</name>
</gene>
<dbReference type="PROSITE" id="PS00022">
    <property type="entry name" value="EGF_1"/>
    <property type="match status" value="1"/>
</dbReference>
<dbReference type="Gene3D" id="2.10.25.10">
    <property type="entry name" value="Laminin"/>
    <property type="match status" value="1"/>
</dbReference>
<accession>A0A8S4NBH3</accession>
<feature type="non-terminal residue" evidence="3">
    <location>
        <position position="1"/>
    </location>
</feature>
<keyword evidence="4" id="KW-1185">Reference proteome</keyword>
<feature type="non-terminal residue" evidence="3">
    <location>
        <position position="165"/>
    </location>
</feature>
<organism evidence="3 4">
    <name type="scientific">Owenia fusiformis</name>
    <name type="common">Polychaete worm</name>
    <dbReference type="NCBI Taxonomy" id="6347"/>
    <lineage>
        <taxon>Eukaryota</taxon>
        <taxon>Metazoa</taxon>
        <taxon>Spiralia</taxon>
        <taxon>Lophotrochozoa</taxon>
        <taxon>Annelida</taxon>
        <taxon>Polychaeta</taxon>
        <taxon>Sedentaria</taxon>
        <taxon>Canalipalpata</taxon>
        <taxon>Sabellida</taxon>
        <taxon>Oweniida</taxon>
        <taxon>Oweniidae</taxon>
        <taxon>Owenia</taxon>
    </lineage>
</organism>
<dbReference type="InterPro" id="IPR000742">
    <property type="entry name" value="EGF"/>
</dbReference>
<dbReference type="EMBL" id="CAIIXF020000002">
    <property type="protein sequence ID" value="CAH1778174.1"/>
    <property type="molecule type" value="Genomic_DNA"/>
</dbReference>
<evidence type="ECO:0000313" key="3">
    <source>
        <dbReference type="EMBL" id="CAH1778174.1"/>
    </source>
</evidence>
<proteinExistence type="predicted"/>
<comment type="caution">
    <text evidence="3">The sequence shown here is derived from an EMBL/GenBank/DDBJ whole genome shotgun (WGS) entry which is preliminary data.</text>
</comment>
<feature type="disulfide bond" evidence="1">
    <location>
        <begin position="118"/>
        <end position="135"/>
    </location>
</feature>
<evidence type="ECO:0000313" key="4">
    <source>
        <dbReference type="Proteomes" id="UP000749559"/>
    </source>
</evidence>
<dbReference type="AlphaFoldDB" id="A0A8S4NBH3"/>
<protein>
    <recommendedName>
        <fullName evidence="2">EGF-like domain-containing protein</fullName>
    </recommendedName>
</protein>
<name>A0A8S4NBH3_OWEFU</name>
<dbReference type="SUPFAM" id="SSF57196">
    <property type="entry name" value="EGF/Laminin"/>
    <property type="match status" value="1"/>
</dbReference>
<comment type="caution">
    <text evidence="1">Lacks conserved residue(s) required for the propagation of feature annotation.</text>
</comment>